<dbReference type="SUPFAM" id="SSF111331">
    <property type="entry name" value="NAD kinase/diacylglycerol kinase-like"/>
    <property type="match status" value="1"/>
</dbReference>
<dbReference type="EMBL" id="JANTQA010000040">
    <property type="protein sequence ID" value="KAJ3435564.1"/>
    <property type="molecule type" value="Genomic_DNA"/>
</dbReference>
<dbReference type="Proteomes" id="UP001146793">
    <property type="component" value="Unassembled WGS sequence"/>
</dbReference>
<evidence type="ECO:0000313" key="8">
    <source>
        <dbReference type="Proteomes" id="UP001146793"/>
    </source>
</evidence>
<keyword evidence="5" id="KW-0520">NAD</keyword>
<accession>A0AAV7Z7D6</accession>
<reference evidence="7" key="1">
    <citation type="submission" date="2022-08" db="EMBL/GenBank/DDBJ databases">
        <title>Novel sulphate-reducing endosymbionts in the free-living metamonad Anaeramoeba.</title>
        <authorList>
            <person name="Jerlstrom-Hultqvist J."/>
            <person name="Cepicka I."/>
            <person name="Gallot-Lavallee L."/>
            <person name="Salas-Leiva D."/>
            <person name="Curtis B.A."/>
            <person name="Zahonova K."/>
            <person name="Pipaliya S."/>
            <person name="Dacks J."/>
            <person name="Roger A.J."/>
        </authorList>
    </citation>
    <scope>NUCLEOTIDE SEQUENCE</scope>
    <source>
        <strain evidence="7">Busselton2</strain>
    </source>
</reference>
<feature type="compositionally biased region" description="Basic and acidic residues" evidence="6">
    <location>
        <begin position="1"/>
        <end position="17"/>
    </location>
</feature>
<evidence type="ECO:0000256" key="1">
    <source>
        <dbReference type="ARBA" id="ARBA00010995"/>
    </source>
</evidence>
<evidence type="ECO:0000256" key="6">
    <source>
        <dbReference type="SAM" id="MobiDB-lite"/>
    </source>
</evidence>
<feature type="compositionally biased region" description="Low complexity" evidence="6">
    <location>
        <begin position="61"/>
        <end position="102"/>
    </location>
</feature>
<dbReference type="InterPro" id="IPR017437">
    <property type="entry name" value="ATP-NAD_kinase_PpnK-typ_C"/>
</dbReference>
<name>A0AAV7Z7D6_9EUKA</name>
<keyword evidence="3 7" id="KW-0418">Kinase</keyword>
<dbReference type="PANTHER" id="PTHR20275">
    <property type="entry name" value="NAD KINASE"/>
    <property type="match status" value="1"/>
</dbReference>
<evidence type="ECO:0000313" key="7">
    <source>
        <dbReference type="EMBL" id="KAJ3435564.1"/>
    </source>
</evidence>
<dbReference type="PANTHER" id="PTHR20275:SF0">
    <property type="entry name" value="NAD KINASE"/>
    <property type="match status" value="1"/>
</dbReference>
<dbReference type="InterPro" id="IPR002504">
    <property type="entry name" value="NADK"/>
</dbReference>
<comment type="caution">
    <text evidence="7">The sequence shown here is derived from an EMBL/GenBank/DDBJ whole genome shotgun (WGS) entry which is preliminary data.</text>
</comment>
<evidence type="ECO:0000256" key="4">
    <source>
        <dbReference type="ARBA" id="ARBA00022857"/>
    </source>
</evidence>
<feature type="region of interest" description="Disordered" evidence="6">
    <location>
        <begin position="1"/>
        <end position="138"/>
    </location>
</feature>
<dbReference type="GO" id="GO:0003951">
    <property type="term" value="F:NAD+ kinase activity"/>
    <property type="evidence" value="ECO:0007669"/>
    <property type="project" value="InterPro"/>
</dbReference>
<dbReference type="InterPro" id="IPR017438">
    <property type="entry name" value="ATP-NAD_kinase_N"/>
</dbReference>
<evidence type="ECO:0000256" key="2">
    <source>
        <dbReference type="ARBA" id="ARBA00022679"/>
    </source>
</evidence>
<dbReference type="Pfam" id="PF01513">
    <property type="entry name" value="NAD_kinase"/>
    <property type="match status" value="1"/>
</dbReference>
<feature type="compositionally biased region" description="Polar residues" evidence="6">
    <location>
        <begin position="120"/>
        <end position="129"/>
    </location>
</feature>
<dbReference type="Pfam" id="PF20143">
    <property type="entry name" value="NAD_kinase_C"/>
    <property type="match status" value="1"/>
</dbReference>
<dbReference type="AlphaFoldDB" id="A0AAV7Z7D6"/>
<dbReference type="Gene3D" id="3.40.50.10330">
    <property type="entry name" value="Probable inorganic polyphosphate/atp-NAD kinase, domain 1"/>
    <property type="match status" value="1"/>
</dbReference>
<organism evidence="7 8">
    <name type="scientific">Anaeramoeba flamelloides</name>
    <dbReference type="NCBI Taxonomy" id="1746091"/>
    <lineage>
        <taxon>Eukaryota</taxon>
        <taxon>Metamonada</taxon>
        <taxon>Anaeramoebidae</taxon>
        <taxon>Anaeramoeba</taxon>
    </lineage>
</organism>
<evidence type="ECO:0000256" key="5">
    <source>
        <dbReference type="ARBA" id="ARBA00023027"/>
    </source>
</evidence>
<dbReference type="GO" id="GO:0006741">
    <property type="term" value="P:NADP+ biosynthetic process"/>
    <property type="evidence" value="ECO:0007669"/>
    <property type="project" value="InterPro"/>
</dbReference>
<keyword evidence="2" id="KW-0808">Transferase</keyword>
<evidence type="ECO:0000256" key="3">
    <source>
        <dbReference type="ARBA" id="ARBA00022777"/>
    </source>
</evidence>
<dbReference type="GO" id="GO:0019674">
    <property type="term" value="P:NAD+ metabolic process"/>
    <property type="evidence" value="ECO:0007669"/>
    <property type="project" value="InterPro"/>
</dbReference>
<dbReference type="InterPro" id="IPR016064">
    <property type="entry name" value="NAD/diacylglycerol_kinase_sf"/>
</dbReference>
<dbReference type="Gene3D" id="2.60.200.30">
    <property type="entry name" value="Probable inorganic polyphosphate/atp-NAD kinase, domain 2"/>
    <property type="match status" value="1"/>
</dbReference>
<gene>
    <name evidence="7" type="ORF">M0812_19753</name>
</gene>
<dbReference type="HAMAP" id="MF_00361">
    <property type="entry name" value="NAD_kinase"/>
    <property type="match status" value="1"/>
</dbReference>
<protein>
    <submittedName>
        <fullName evidence="7">Nad kinase</fullName>
    </submittedName>
</protein>
<comment type="similarity">
    <text evidence="1">Belongs to the NAD kinase family.</text>
</comment>
<keyword evidence="4" id="KW-0521">NADP</keyword>
<sequence>MTNKKEKQTFKRLESQGHTRIPHTILPEIYQFDRTKDQNYPISLTESESESESDQNNKTISLSSYTSSSYSSYTSSSQSSYDTYSDSRSVSDSDSTTNSSSSDSEENLNVQILKLPPRSHSVNQLSTKTSLRKKQRGSSIRKSYSIYGKKQKSRITLIRSKSTDTEPLKNFLEKKRNFVTPLLPFHDVPIKWSSKPQTVLVIKKRRNQFVSSVMKNVLNYLIHDLKINVLIEPPVKEEFPDVPCFKEEQKPYLHKFIDFVISIGGDGTLLWTVYQFNLQPVPPLLSFNMGSLGFLAAFDYRRFKETIQLAIEKKFLITFRSRLLCRVYSAKDEILFETNVLNEVVLDRSGSKFISLLKCYCDDVQFTLLSGDGVMVTTPTGSTAYSLSAGGAITHPSMKAILFTPMCSYSVSARPLIFPDSVTLKIKHPKSAKGSCSATFDGRTWGNLENGGYITIQTSKYPLPFMHISNSVSDWFGAISSILGWNEVIYVPKPYDED</sequence>
<proteinExistence type="inferred from homology"/>